<dbReference type="InterPro" id="IPR001547">
    <property type="entry name" value="Glyco_hydro_5"/>
</dbReference>
<dbReference type="EMBL" id="LBHU01000003">
    <property type="protein sequence ID" value="KLI63399.1"/>
    <property type="molecule type" value="Genomic_DNA"/>
</dbReference>
<dbReference type="SUPFAM" id="SSF51445">
    <property type="entry name" value="(Trans)glycosidases"/>
    <property type="match status" value="1"/>
</dbReference>
<keyword evidence="2 4" id="KW-0378">Hydrolase</keyword>
<dbReference type="Proteomes" id="UP000053455">
    <property type="component" value="Unassembled WGS sequence"/>
</dbReference>
<evidence type="ECO:0000256" key="5">
    <source>
        <dbReference type="SAM" id="SignalP"/>
    </source>
</evidence>
<keyword evidence="1 5" id="KW-0732">Signal</keyword>
<dbReference type="Pfam" id="PF00150">
    <property type="entry name" value="Cellulase"/>
    <property type="match status" value="1"/>
</dbReference>
<organism evidence="7 8">
    <name type="scientific">Aurantiacibacter marinus</name>
    <dbReference type="NCBI Taxonomy" id="874156"/>
    <lineage>
        <taxon>Bacteria</taxon>
        <taxon>Pseudomonadati</taxon>
        <taxon>Pseudomonadota</taxon>
        <taxon>Alphaproteobacteria</taxon>
        <taxon>Sphingomonadales</taxon>
        <taxon>Erythrobacteraceae</taxon>
        <taxon>Aurantiacibacter</taxon>
    </lineage>
</organism>
<comment type="caution">
    <text evidence="7">The sequence shown here is derived from an EMBL/GenBank/DDBJ whole genome shotgun (WGS) entry which is preliminary data.</text>
</comment>
<name>A0A0H0XM43_9SPHN</name>
<dbReference type="STRING" id="874156.GCA_001021555_02074"/>
<evidence type="ECO:0000259" key="6">
    <source>
        <dbReference type="Pfam" id="PF00150"/>
    </source>
</evidence>
<proteinExistence type="inferred from homology"/>
<evidence type="ECO:0000256" key="1">
    <source>
        <dbReference type="ARBA" id="ARBA00022729"/>
    </source>
</evidence>
<sequence length="355" mass="38807">MENAHMMTSKLILSAAAASLALAACAAVPVAIHAQSAATSTRATPPPLPVGTCINMGNSLEPEQEGSWGGAPVDAADFARISAAGFDTVRIPVRWHNKSMETAPYTVDPEWMARVVEVVDMALAEDLNVILNSHHFDPIYSDPQGTAQWHGGVWDQIARQFADYPEEHLWFELENEPHDQLTHANLLDTLEPALVAVRASNPTRAVIIGGENWSGVDSLATLPLPDDANIHSTFHYYDPFPFTHQGASWTAPNIPEPGRQFGSPADLAQLQRDVAKVETYIERTGRVPFMGETGAYDRHVSTPERAAYHQAVREAFTPSGIGICTWAYANTFPFWDRQSGDWLPGMRAAMGLPED</sequence>
<reference evidence="7 8" key="1">
    <citation type="submission" date="2015-04" db="EMBL/GenBank/DDBJ databases">
        <title>The draft genome sequence of Erythrobacter marinus HWDM-33.</title>
        <authorList>
            <person name="Zhuang L."/>
            <person name="Liu Y."/>
            <person name="Shao Z."/>
        </authorList>
    </citation>
    <scope>NUCLEOTIDE SEQUENCE [LARGE SCALE GENOMIC DNA]</scope>
    <source>
        <strain evidence="7 8">HWDM-33</strain>
    </source>
</reference>
<protein>
    <recommendedName>
        <fullName evidence="6">Glycoside hydrolase family 5 domain-containing protein</fullName>
    </recommendedName>
</protein>
<evidence type="ECO:0000256" key="3">
    <source>
        <dbReference type="ARBA" id="ARBA00023295"/>
    </source>
</evidence>
<feature type="domain" description="Glycoside hydrolase family 5" evidence="6">
    <location>
        <begin position="65"/>
        <end position="329"/>
    </location>
</feature>
<dbReference type="PATRIC" id="fig|874156.12.peg.2423"/>
<comment type="similarity">
    <text evidence="4">Belongs to the glycosyl hydrolase 5 (cellulase A) family.</text>
</comment>
<dbReference type="InterPro" id="IPR017853">
    <property type="entry name" value="GH"/>
</dbReference>
<gene>
    <name evidence="7" type="ORF">AAV99_11795</name>
</gene>
<evidence type="ECO:0000256" key="2">
    <source>
        <dbReference type="ARBA" id="ARBA00022801"/>
    </source>
</evidence>
<dbReference type="GO" id="GO:0008422">
    <property type="term" value="F:beta-glucosidase activity"/>
    <property type="evidence" value="ECO:0007669"/>
    <property type="project" value="TreeGrafter"/>
</dbReference>
<evidence type="ECO:0000313" key="8">
    <source>
        <dbReference type="Proteomes" id="UP000053455"/>
    </source>
</evidence>
<dbReference type="GO" id="GO:0009986">
    <property type="term" value="C:cell surface"/>
    <property type="evidence" value="ECO:0007669"/>
    <property type="project" value="TreeGrafter"/>
</dbReference>
<dbReference type="InterPro" id="IPR050386">
    <property type="entry name" value="Glycosyl_hydrolase_5"/>
</dbReference>
<dbReference type="AlphaFoldDB" id="A0A0H0XM43"/>
<feature type="chain" id="PRO_5002589412" description="Glycoside hydrolase family 5 domain-containing protein" evidence="5">
    <location>
        <begin position="27"/>
        <end position="355"/>
    </location>
</feature>
<keyword evidence="3 4" id="KW-0326">Glycosidase</keyword>
<accession>A0A0H0XM43</accession>
<dbReference type="SMR" id="A0A0H0XM43"/>
<evidence type="ECO:0000256" key="4">
    <source>
        <dbReference type="RuleBase" id="RU361153"/>
    </source>
</evidence>
<dbReference type="Gene3D" id="3.20.20.80">
    <property type="entry name" value="Glycosidases"/>
    <property type="match status" value="1"/>
</dbReference>
<keyword evidence="8" id="KW-1185">Reference proteome</keyword>
<feature type="signal peptide" evidence="5">
    <location>
        <begin position="1"/>
        <end position="26"/>
    </location>
</feature>
<dbReference type="PANTHER" id="PTHR31297">
    <property type="entry name" value="GLUCAN ENDO-1,6-BETA-GLUCOSIDASE B"/>
    <property type="match status" value="1"/>
</dbReference>
<evidence type="ECO:0000313" key="7">
    <source>
        <dbReference type="EMBL" id="KLI63399.1"/>
    </source>
</evidence>
<dbReference type="PANTHER" id="PTHR31297:SF17">
    <property type="entry name" value="ENDOGLUCANASE"/>
    <property type="match status" value="1"/>
</dbReference>
<dbReference type="GO" id="GO:0009251">
    <property type="term" value="P:glucan catabolic process"/>
    <property type="evidence" value="ECO:0007669"/>
    <property type="project" value="TreeGrafter"/>
</dbReference>
<dbReference type="GO" id="GO:0005576">
    <property type="term" value="C:extracellular region"/>
    <property type="evidence" value="ECO:0007669"/>
    <property type="project" value="TreeGrafter"/>
</dbReference>